<keyword evidence="5 9" id="KW-1133">Transmembrane helix</keyword>
<reference evidence="11 12" key="1">
    <citation type="submission" date="2011-09" db="EMBL/GenBank/DDBJ databases">
        <title>Complete sequence of chromosome of Thioflavicoccus mobilis 8321.</title>
        <authorList>
            <consortium name="US DOE Joint Genome Institute"/>
            <person name="Lucas S."/>
            <person name="Han J."/>
            <person name="Lapidus A."/>
            <person name="Cheng J.-F."/>
            <person name="Goodwin L."/>
            <person name="Pitluck S."/>
            <person name="Peters L."/>
            <person name="Ovchinnikova G."/>
            <person name="Lu M."/>
            <person name="Detter J.C."/>
            <person name="Han C."/>
            <person name="Tapia R."/>
            <person name="Land M."/>
            <person name="Hauser L."/>
            <person name="Kyrpides N."/>
            <person name="Ivanova N."/>
            <person name="Pagani I."/>
            <person name="Vogl K."/>
            <person name="Liu Z."/>
            <person name="Imhoff J."/>
            <person name="Thiel V."/>
            <person name="Frigaard N.-U."/>
            <person name="Bryant D."/>
            <person name="Woyke T."/>
        </authorList>
    </citation>
    <scope>NUCLEOTIDE SEQUENCE [LARGE SCALE GENOMIC DNA]</scope>
    <source>
        <strain evidence="11 12">8321</strain>
    </source>
</reference>
<protein>
    <submittedName>
        <fullName evidence="11">Flagellar motor protein</fullName>
    </submittedName>
</protein>
<dbReference type="InterPro" id="IPR050330">
    <property type="entry name" value="Bact_OuterMem_StrucFunc"/>
</dbReference>
<comment type="similarity">
    <text evidence="2">Belongs to the MotB family.</text>
</comment>
<evidence type="ECO:0000256" key="2">
    <source>
        <dbReference type="ARBA" id="ARBA00008914"/>
    </source>
</evidence>
<proteinExistence type="inferred from homology"/>
<keyword evidence="11" id="KW-0969">Cilium</keyword>
<dbReference type="Proteomes" id="UP000010816">
    <property type="component" value="Chromosome"/>
</dbReference>
<dbReference type="AlphaFoldDB" id="L0GQZ0"/>
<gene>
    <name evidence="11" type="ORF">Thimo_0293</name>
</gene>
<evidence type="ECO:0000256" key="3">
    <source>
        <dbReference type="ARBA" id="ARBA00022475"/>
    </source>
</evidence>
<dbReference type="eggNOG" id="COG1360">
    <property type="taxonomic scope" value="Bacteria"/>
</dbReference>
<accession>L0GQZ0</accession>
<dbReference type="CDD" id="cd07185">
    <property type="entry name" value="OmpA_C-like"/>
    <property type="match status" value="1"/>
</dbReference>
<organism evidence="11 12">
    <name type="scientific">Thioflavicoccus mobilis 8321</name>
    <dbReference type="NCBI Taxonomy" id="765912"/>
    <lineage>
        <taxon>Bacteria</taxon>
        <taxon>Pseudomonadati</taxon>
        <taxon>Pseudomonadota</taxon>
        <taxon>Gammaproteobacteria</taxon>
        <taxon>Chromatiales</taxon>
        <taxon>Chromatiaceae</taxon>
        <taxon>Thioflavicoccus</taxon>
    </lineage>
</organism>
<dbReference type="PANTHER" id="PTHR30329">
    <property type="entry name" value="STATOR ELEMENT OF FLAGELLAR MOTOR COMPLEX"/>
    <property type="match status" value="1"/>
</dbReference>
<evidence type="ECO:0000256" key="7">
    <source>
        <dbReference type="PROSITE-ProRule" id="PRU00473"/>
    </source>
</evidence>
<keyword evidence="11" id="KW-0282">Flagellum</keyword>
<keyword evidence="3" id="KW-1003">Cell membrane</keyword>
<dbReference type="PATRIC" id="fig|765912.4.peg.292"/>
<dbReference type="STRING" id="765912.Thimo_0293"/>
<dbReference type="PANTHER" id="PTHR30329:SF21">
    <property type="entry name" value="LIPOPROTEIN YIAD-RELATED"/>
    <property type="match status" value="1"/>
</dbReference>
<dbReference type="KEGG" id="tmb:Thimo_0293"/>
<dbReference type="PROSITE" id="PS51123">
    <property type="entry name" value="OMPA_2"/>
    <property type="match status" value="1"/>
</dbReference>
<dbReference type="HOGENOM" id="CLU_016890_0_3_6"/>
<name>L0GQZ0_9GAMM</name>
<dbReference type="RefSeq" id="WP_015279313.1">
    <property type="nucleotide sequence ID" value="NC_019940.1"/>
</dbReference>
<feature type="region of interest" description="Disordered" evidence="8">
    <location>
        <begin position="269"/>
        <end position="310"/>
    </location>
</feature>
<sequence>MSNMLLKTNSPGWMATFADLMALLLAFFVLLFSFSELDKAKYKEVAGSMRDAFGVQREIRVREPPKGLNVIAREFSPGITQETVRNQVRQFTTSDSLPYPVLFKSNIMQASTTQTQRFADQRMLADRRRLEQALRKEIDDELIELEVQDNRIVVRLKEKGAFPSGSDKLIRSFEPILVRLGDVLIQTSGEIVVAGHTDDIPIENVLFRSNWELSMARALTVAKAFFARSTALEKRTHLEAHAEFQPVDTNETSAGRARNRRVEISLIYRDDSPGDEASAEGRGISQGLSSVAAGPAPDLGGRAGNGASAQ</sequence>
<evidence type="ECO:0000313" key="12">
    <source>
        <dbReference type="Proteomes" id="UP000010816"/>
    </source>
</evidence>
<dbReference type="InterPro" id="IPR025713">
    <property type="entry name" value="MotB-like_N_dom"/>
</dbReference>
<dbReference type="InterPro" id="IPR036737">
    <property type="entry name" value="OmpA-like_sf"/>
</dbReference>
<dbReference type="Pfam" id="PF00691">
    <property type="entry name" value="OmpA"/>
    <property type="match status" value="1"/>
</dbReference>
<dbReference type="EMBL" id="CP003051">
    <property type="protein sequence ID" value="AGA89163.1"/>
    <property type="molecule type" value="Genomic_DNA"/>
</dbReference>
<comment type="subcellular location">
    <subcellularLocation>
        <location evidence="1">Cell membrane</location>
        <topology evidence="1">Single-pass membrane protein</topology>
    </subcellularLocation>
</comment>
<evidence type="ECO:0000256" key="8">
    <source>
        <dbReference type="SAM" id="MobiDB-lite"/>
    </source>
</evidence>
<keyword evidence="6 7" id="KW-0472">Membrane</keyword>
<evidence type="ECO:0000256" key="4">
    <source>
        <dbReference type="ARBA" id="ARBA00022692"/>
    </source>
</evidence>
<feature type="domain" description="OmpA-like" evidence="10">
    <location>
        <begin position="149"/>
        <end position="270"/>
    </location>
</feature>
<feature type="transmembrane region" description="Helical" evidence="9">
    <location>
        <begin position="12"/>
        <end position="34"/>
    </location>
</feature>
<keyword evidence="11" id="KW-0966">Cell projection</keyword>
<dbReference type="OrthoDB" id="9815217at2"/>
<dbReference type="Gene3D" id="3.30.1330.60">
    <property type="entry name" value="OmpA-like domain"/>
    <property type="match status" value="1"/>
</dbReference>
<dbReference type="InterPro" id="IPR006665">
    <property type="entry name" value="OmpA-like"/>
</dbReference>
<evidence type="ECO:0000313" key="11">
    <source>
        <dbReference type="EMBL" id="AGA89163.1"/>
    </source>
</evidence>
<evidence type="ECO:0000256" key="1">
    <source>
        <dbReference type="ARBA" id="ARBA00004162"/>
    </source>
</evidence>
<dbReference type="NCBIfam" id="NF006508">
    <property type="entry name" value="PRK08944.1"/>
    <property type="match status" value="1"/>
</dbReference>
<keyword evidence="12" id="KW-1185">Reference proteome</keyword>
<evidence type="ECO:0000256" key="5">
    <source>
        <dbReference type="ARBA" id="ARBA00022989"/>
    </source>
</evidence>
<evidence type="ECO:0000256" key="6">
    <source>
        <dbReference type="ARBA" id="ARBA00023136"/>
    </source>
</evidence>
<dbReference type="Pfam" id="PF13677">
    <property type="entry name" value="MotB_plug"/>
    <property type="match status" value="1"/>
</dbReference>
<dbReference type="GO" id="GO:0005886">
    <property type="term" value="C:plasma membrane"/>
    <property type="evidence" value="ECO:0007669"/>
    <property type="project" value="UniProtKB-SubCell"/>
</dbReference>
<keyword evidence="4 9" id="KW-0812">Transmembrane</keyword>
<dbReference type="SUPFAM" id="SSF103088">
    <property type="entry name" value="OmpA-like"/>
    <property type="match status" value="1"/>
</dbReference>
<evidence type="ECO:0000256" key="9">
    <source>
        <dbReference type="SAM" id="Phobius"/>
    </source>
</evidence>
<evidence type="ECO:0000259" key="10">
    <source>
        <dbReference type="PROSITE" id="PS51123"/>
    </source>
</evidence>